<evidence type="ECO:0000313" key="2">
    <source>
        <dbReference type="Proteomes" id="UP000001055"/>
    </source>
</evidence>
<dbReference type="AlphaFoldDB" id="Q0U5Z5"/>
<dbReference type="InParanoid" id="Q0U5Z5"/>
<sequence length="122" mass="13334">MANGDSSKRGFTHLLYWAASEHLCACSGCAETGVLLRSCMLMDSTEHHVAVCCEYTADGYMHQMPRNSPELGRIPEMSASISRTSINISTQLVDANSDNPQSGEVFYIVIEGVCSRSLITIR</sequence>
<reference evidence="2" key="1">
    <citation type="journal article" date="2007" name="Plant Cell">
        <title>Dothideomycete-plant interactions illuminated by genome sequencing and EST analysis of the wheat pathogen Stagonospora nodorum.</title>
        <authorList>
            <person name="Hane J.K."/>
            <person name="Lowe R.G."/>
            <person name="Solomon P.S."/>
            <person name="Tan K.C."/>
            <person name="Schoch C.L."/>
            <person name="Spatafora J.W."/>
            <person name="Crous P.W."/>
            <person name="Kodira C."/>
            <person name="Birren B.W."/>
            <person name="Galagan J.E."/>
            <person name="Torriani S.F."/>
            <person name="McDonald B.A."/>
            <person name="Oliver R.P."/>
        </authorList>
    </citation>
    <scope>NUCLEOTIDE SEQUENCE [LARGE SCALE GENOMIC DNA]</scope>
    <source>
        <strain evidence="2">SN15 / ATCC MYA-4574 / FGSC 10173</strain>
    </source>
</reference>
<name>Q0U5Z5_PHANO</name>
<proteinExistence type="predicted"/>
<organism evidence="1 2">
    <name type="scientific">Phaeosphaeria nodorum (strain SN15 / ATCC MYA-4574 / FGSC 10173)</name>
    <name type="common">Glume blotch fungus</name>
    <name type="synonym">Parastagonospora nodorum</name>
    <dbReference type="NCBI Taxonomy" id="321614"/>
    <lineage>
        <taxon>Eukaryota</taxon>
        <taxon>Fungi</taxon>
        <taxon>Dikarya</taxon>
        <taxon>Ascomycota</taxon>
        <taxon>Pezizomycotina</taxon>
        <taxon>Dothideomycetes</taxon>
        <taxon>Pleosporomycetidae</taxon>
        <taxon>Pleosporales</taxon>
        <taxon>Pleosporineae</taxon>
        <taxon>Phaeosphaeriaceae</taxon>
        <taxon>Parastagonospora</taxon>
    </lineage>
</organism>
<accession>Q0U5Z5</accession>
<dbReference type="HOGENOM" id="CLU_2027563_0_0_1"/>
<dbReference type="EMBL" id="CH445348">
    <property type="protein sequence ID" value="EAT79619.1"/>
    <property type="molecule type" value="Genomic_DNA"/>
</dbReference>
<dbReference type="RefSeq" id="XP_001803037.1">
    <property type="nucleotide sequence ID" value="XM_001802985.1"/>
</dbReference>
<evidence type="ECO:0000313" key="1">
    <source>
        <dbReference type="EMBL" id="EAT79619.1"/>
    </source>
</evidence>
<dbReference type="Proteomes" id="UP000001055">
    <property type="component" value="Unassembled WGS sequence"/>
</dbReference>
<protein>
    <submittedName>
        <fullName evidence="1">Uncharacterized protein</fullName>
    </submittedName>
</protein>
<gene>
    <name evidence="1" type="ORF">SNOG_12819</name>
</gene>
<dbReference type="GeneID" id="5979950"/>
<dbReference type="KEGG" id="pno:SNOG_12819"/>